<organism evidence="9 10">
    <name type="scientific">Labilithrix luteola</name>
    <dbReference type="NCBI Taxonomy" id="1391654"/>
    <lineage>
        <taxon>Bacteria</taxon>
        <taxon>Pseudomonadati</taxon>
        <taxon>Myxococcota</taxon>
        <taxon>Polyangia</taxon>
        <taxon>Polyangiales</taxon>
        <taxon>Labilitrichaceae</taxon>
        <taxon>Labilithrix</taxon>
    </lineage>
</organism>
<dbReference type="PANTHER" id="PTHR43289">
    <property type="entry name" value="MITOGEN-ACTIVATED PROTEIN KINASE KINASE KINASE 20-RELATED"/>
    <property type="match status" value="1"/>
</dbReference>
<reference evidence="9 10" key="1">
    <citation type="submission" date="2015-08" db="EMBL/GenBank/DDBJ databases">
        <authorList>
            <person name="Babu N.S."/>
            <person name="Beckwith C.J."/>
            <person name="Beseler K.G."/>
            <person name="Brison A."/>
            <person name="Carone J.V."/>
            <person name="Caskin T.P."/>
            <person name="Diamond M."/>
            <person name="Durham M.E."/>
            <person name="Foxe J.M."/>
            <person name="Go M."/>
            <person name="Henderson B.A."/>
            <person name="Jones I.B."/>
            <person name="McGettigan J.A."/>
            <person name="Micheletti S.J."/>
            <person name="Nasrallah M.E."/>
            <person name="Ortiz D."/>
            <person name="Piller C.R."/>
            <person name="Privatt S.R."/>
            <person name="Schneider S.L."/>
            <person name="Sharp S."/>
            <person name="Smith T.C."/>
            <person name="Stanton J.D."/>
            <person name="Ullery H.E."/>
            <person name="Wilson R.J."/>
            <person name="Serrano M.G."/>
            <person name="Buck G."/>
            <person name="Lee V."/>
            <person name="Wang Y."/>
            <person name="Carvalho R."/>
            <person name="Voegtly L."/>
            <person name="Shi R."/>
            <person name="Duckworth R."/>
            <person name="Johnson A."/>
            <person name="Loviza R."/>
            <person name="Walstead R."/>
            <person name="Shah Z."/>
            <person name="Kiflezghi M."/>
            <person name="Wade K."/>
            <person name="Ball S.L."/>
            <person name="Bradley K.W."/>
            <person name="Asai D.J."/>
            <person name="Bowman C.A."/>
            <person name="Russell D.A."/>
            <person name="Pope W.H."/>
            <person name="Jacobs-Sera D."/>
            <person name="Hendrix R.W."/>
            <person name="Hatfull G.F."/>
        </authorList>
    </citation>
    <scope>NUCLEOTIDE SEQUENCE [LARGE SCALE GENOMIC DNA]</scope>
    <source>
        <strain evidence="9 10">DSM 27648</strain>
    </source>
</reference>
<dbReference type="InterPro" id="IPR011009">
    <property type="entry name" value="Kinase-like_dom_sf"/>
</dbReference>
<keyword evidence="1" id="KW-0808">Transferase</keyword>
<evidence type="ECO:0000256" key="1">
    <source>
        <dbReference type="ARBA" id="ARBA00022679"/>
    </source>
</evidence>
<evidence type="ECO:0000256" key="2">
    <source>
        <dbReference type="ARBA" id="ARBA00022741"/>
    </source>
</evidence>
<keyword evidence="3 9" id="KW-0418">Kinase</keyword>
<dbReference type="InterPro" id="IPR008271">
    <property type="entry name" value="Ser/Thr_kinase_AS"/>
</dbReference>
<keyword evidence="4 5" id="KW-0067">ATP-binding</keyword>
<dbReference type="SUPFAM" id="SSF56112">
    <property type="entry name" value="Protein kinase-like (PK-like)"/>
    <property type="match status" value="1"/>
</dbReference>
<evidence type="ECO:0000256" key="5">
    <source>
        <dbReference type="PROSITE-ProRule" id="PRU10141"/>
    </source>
</evidence>
<feature type="compositionally biased region" description="Low complexity" evidence="6">
    <location>
        <begin position="477"/>
        <end position="507"/>
    </location>
</feature>
<evidence type="ECO:0000256" key="4">
    <source>
        <dbReference type="ARBA" id="ARBA00022840"/>
    </source>
</evidence>
<feature type="region of interest" description="Disordered" evidence="6">
    <location>
        <begin position="445"/>
        <end position="559"/>
    </location>
</feature>
<protein>
    <submittedName>
        <fullName evidence="9">Serine/threonine protein kinase</fullName>
    </submittedName>
</protein>
<dbReference type="GO" id="GO:0004674">
    <property type="term" value="F:protein serine/threonine kinase activity"/>
    <property type="evidence" value="ECO:0007669"/>
    <property type="project" value="UniProtKB-KW"/>
</dbReference>
<dbReference type="STRING" id="1391654.AKJ09_10135"/>
<keyword evidence="9" id="KW-0723">Serine/threonine-protein kinase</keyword>
<dbReference type="KEGG" id="llu:AKJ09_10135"/>
<dbReference type="Gene3D" id="1.10.510.10">
    <property type="entry name" value="Transferase(Phosphotransferase) domain 1"/>
    <property type="match status" value="1"/>
</dbReference>
<evidence type="ECO:0000256" key="7">
    <source>
        <dbReference type="SAM" id="Phobius"/>
    </source>
</evidence>
<dbReference type="InterPro" id="IPR017441">
    <property type="entry name" value="Protein_kinase_ATP_BS"/>
</dbReference>
<dbReference type="AlphaFoldDB" id="A0A0K1QCT1"/>
<keyword evidence="7" id="KW-0472">Membrane</keyword>
<dbReference type="PROSITE" id="PS50011">
    <property type="entry name" value="PROTEIN_KINASE_DOM"/>
    <property type="match status" value="1"/>
</dbReference>
<dbReference type="InterPro" id="IPR000719">
    <property type="entry name" value="Prot_kinase_dom"/>
</dbReference>
<keyword evidence="7" id="KW-1133">Transmembrane helix</keyword>
<keyword evidence="10" id="KW-1185">Reference proteome</keyword>
<dbReference type="PROSITE" id="PS00108">
    <property type="entry name" value="PROTEIN_KINASE_ST"/>
    <property type="match status" value="1"/>
</dbReference>
<proteinExistence type="predicted"/>
<evidence type="ECO:0000313" key="10">
    <source>
        <dbReference type="Proteomes" id="UP000064967"/>
    </source>
</evidence>
<dbReference type="CDD" id="cd14014">
    <property type="entry name" value="STKc_PknB_like"/>
    <property type="match status" value="1"/>
</dbReference>
<keyword evidence="2 5" id="KW-0547">Nucleotide-binding</keyword>
<dbReference type="SMART" id="SM00220">
    <property type="entry name" value="S_TKc"/>
    <property type="match status" value="1"/>
</dbReference>
<keyword evidence="7" id="KW-0812">Transmembrane</keyword>
<sequence length="559" mass="57366">MVDVGQIVSGKYKLLRLLGDGGMGAVYEAEHLGLGTHVAIKVLHTELARRPGLVERFVQEARVSAQIRSPHVVHVTDVDRTPDGIAYLVMELLQGEPLSNVVRREKRLGPGTASEYTLQILQALEAAHALGVIHRDLKPDNVFVTFEGGRPILKLIDFGIAKLKRAEGGTTKNLTVAGMLMGTPEYMAPEQAYAADKVDVRADIYAVGVMLYEMLSGTTPVTGDDPRVLVFKVERGEITPLVHAAPGTAPELAGLVHRAMAPRPEMRFSSATEMRLALEAVQGKRAGTAKFASPAAVGPVAAVPAHAALAPAPAPNHFAPAPAFEPPREAAGTGTVMGAPLGSAMNGGANVQLSGSTVRAAPIDDALRARMAATPYESAVPPPMTNHGTHGTGRRSGGGLIVGLAVVALLLGAGAVVAYVLGTNSTSASTTPIVGPLTTTPAVTAPAAPTTGVPTTPGPVVTVTSAPPLNAGPQVRPTTPTGPGPSTKPTTPPSSSTNPPTSPSSTVQPPPFVFPSIPSGFPSAIPLPSGFPSAIPLPSGFPTIQWPPMAPPPSQPSGQ</sequence>
<dbReference type="Pfam" id="PF00069">
    <property type="entry name" value="Pkinase"/>
    <property type="match status" value="1"/>
</dbReference>
<dbReference type="GO" id="GO:0005524">
    <property type="term" value="F:ATP binding"/>
    <property type="evidence" value="ECO:0007669"/>
    <property type="project" value="UniProtKB-UniRule"/>
</dbReference>
<evidence type="ECO:0000256" key="6">
    <source>
        <dbReference type="SAM" id="MobiDB-lite"/>
    </source>
</evidence>
<dbReference type="Gene3D" id="3.30.200.20">
    <property type="entry name" value="Phosphorylase Kinase, domain 1"/>
    <property type="match status" value="1"/>
</dbReference>
<evidence type="ECO:0000256" key="3">
    <source>
        <dbReference type="ARBA" id="ARBA00022777"/>
    </source>
</evidence>
<dbReference type="PROSITE" id="PS00107">
    <property type="entry name" value="PROTEIN_KINASE_ATP"/>
    <property type="match status" value="1"/>
</dbReference>
<dbReference type="PATRIC" id="fig|1391654.3.peg.10271"/>
<gene>
    <name evidence="9" type="ORF">AKJ09_10135</name>
</gene>
<feature type="transmembrane region" description="Helical" evidence="7">
    <location>
        <begin position="400"/>
        <end position="421"/>
    </location>
</feature>
<dbReference type="Proteomes" id="UP000064967">
    <property type="component" value="Chromosome"/>
</dbReference>
<feature type="compositionally biased region" description="Low complexity" evidence="6">
    <location>
        <begin position="445"/>
        <end position="468"/>
    </location>
</feature>
<dbReference type="EMBL" id="CP012333">
    <property type="protein sequence ID" value="AKV03472.1"/>
    <property type="molecule type" value="Genomic_DNA"/>
</dbReference>
<evidence type="ECO:0000313" key="9">
    <source>
        <dbReference type="EMBL" id="AKV03472.1"/>
    </source>
</evidence>
<feature type="compositionally biased region" description="Pro residues" evidence="6">
    <location>
        <begin position="548"/>
        <end position="559"/>
    </location>
</feature>
<feature type="domain" description="Protein kinase" evidence="8">
    <location>
        <begin position="12"/>
        <end position="281"/>
    </location>
</feature>
<name>A0A0K1QCT1_9BACT</name>
<accession>A0A0K1QCT1</accession>
<evidence type="ECO:0000259" key="8">
    <source>
        <dbReference type="PROSITE" id="PS50011"/>
    </source>
</evidence>
<feature type="binding site" evidence="5">
    <location>
        <position position="41"/>
    </location>
    <ligand>
        <name>ATP</name>
        <dbReference type="ChEBI" id="CHEBI:30616"/>
    </ligand>
</feature>
<dbReference type="PANTHER" id="PTHR43289:SF6">
    <property type="entry name" value="SERINE_THREONINE-PROTEIN KINASE NEKL-3"/>
    <property type="match status" value="1"/>
</dbReference>